<comment type="similarity">
    <text evidence="1">Belongs to the short-chain dehydrogenases/reductases (SDR) family.</text>
</comment>
<dbReference type="PANTHER" id="PTHR43008">
    <property type="entry name" value="BENZIL REDUCTASE"/>
    <property type="match status" value="1"/>
</dbReference>
<dbReference type="OrthoDB" id="417891at2759"/>
<evidence type="ECO:0000256" key="2">
    <source>
        <dbReference type="ARBA" id="ARBA00022857"/>
    </source>
</evidence>
<dbReference type="SUPFAM" id="SSF51735">
    <property type="entry name" value="NAD(P)-binding Rossmann-fold domains"/>
    <property type="match status" value="1"/>
</dbReference>
<comment type="caution">
    <text evidence="4">The sequence shown here is derived from an EMBL/GenBank/DDBJ whole genome shotgun (WGS) entry which is preliminary data.</text>
</comment>
<dbReference type="Proteomes" id="UP000288168">
    <property type="component" value="Unassembled WGS sequence"/>
</dbReference>
<keyword evidence="5" id="KW-1185">Reference proteome</keyword>
<proteinExistence type="inferred from homology"/>
<evidence type="ECO:0000313" key="5">
    <source>
        <dbReference type="Proteomes" id="UP000288168"/>
    </source>
</evidence>
<sequence>MSSDVLNDVRPMFELRGRNYVVTGGAQGIGFACTRAICEMGGNVAVLDIQKNPVDEFYTLGDKFSAKAIYIQTDVTSEESIKAAFAKVLQEFDTIDGCVPAAGIAIDKPFLDQTWDEFTRIQDINVRIRLSTTERVLTGRQVRGTFFVAQMTARQMIKQGTGGSMVLLASQSAHIGLPGYRMAAYNASKGGVLMLSKALAVELAPKNIRVNTISPGFVDSEMTRKVREMKSKREGEQMWLAPPNQRLSTQNDLTGAVVYLLSDAARHTTAADIPITGGLHAGTIDGLISYDN</sequence>
<name>A0A428NLX0_9HYPO</name>
<keyword evidence="3" id="KW-0560">Oxidoreductase</keyword>
<dbReference type="Pfam" id="PF13561">
    <property type="entry name" value="adh_short_C2"/>
    <property type="match status" value="1"/>
</dbReference>
<dbReference type="AlphaFoldDB" id="A0A428NLX0"/>
<dbReference type="STRING" id="1325734.A0A428NLX0"/>
<evidence type="ECO:0000256" key="1">
    <source>
        <dbReference type="ARBA" id="ARBA00006484"/>
    </source>
</evidence>
<dbReference type="GO" id="GO:0050664">
    <property type="term" value="F:oxidoreductase activity, acting on NAD(P)H, oxygen as acceptor"/>
    <property type="evidence" value="ECO:0007669"/>
    <property type="project" value="TreeGrafter"/>
</dbReference>
<accession>A0A428NLX0</accession>
<protein>
    <submittedName>
        <fullName evidence="4">Uncharacterized protein</fullName>
    </submittedName>
</protein>
<gene>
    <name evidence="4" type="ORF">CEP54_015720</name>
</gene>
<dbReference type="PRINTS" id="PR00081">
    <property type="entry name" value="GDHRDH"/>
</dbReference>
<dbReference type="PANTHER" id="PTHR43008:SF4">
    <property type="entry name" value="CHAIN DEHYDROGENASE, PUTATIVE (AFU_ORTHOLOGUE AFUA_4G08710)-RELATED"/>
    <property type="match status" value="1"/>
</dbReference>
<dbReference type="EMBL" id="NKCI01000399">
    <property type="protein sequence ID" value="RSL41770.1"/>
    <property type="molecule type" value="Genomic_DNA"/>
</dbReference>
<organism evidence="4 5">
    <name type="scientific">Fusarium duplospermum</name>
    <dbReference type="NCBI Taxonomy" id="1325734"/>
    <lineage>
        <taxon>Eukaryota</taxon>
        <taxon>Fungi</taxon>
        <taxon>Dikarya</taxon>
        <taxon>Ascomycota</taxon>
        <taxon>Pezizomycotina</taxon>
        <taxon>Sordariomycetes</taxon>
        <taxon>Hypocreomycetidae</taxon>
        <taxon>Hypocreales</taxon>
        <taxon>Nectriaceae</taxon>
        <taxon>Fusarium</taxon>
        <taxon>Fusarium solani species complex</taxon>
    </lineage>
</organism>
<reference evidence="4 5" key="1">
    <citation type="submission" date="2017-06" db="EMBL/GenBank/DDBJ databases">
        <title>Comparative genomic analysis of Ambrosia Fusariam Clade fungi.</title>
        <authorList>
            <person name="Stajich J.E."/>
            <person name="Carrillo J."/>
            <person name="Kijimoto T."/>
            <person name="Eskalen A."/>
            <person name="O'Donnell K."/>
            <person name="Kasson M."/>
        </authorList>
    </citation>
    <scope>NUCLEOTIDE SEQUENCE [LARGE SCALE GENOMIC DNA]</scope>
    <source>
        <strain evidence="4 5">NRRL62584</strain>
    </source>
</reference>
<dbReference type="InterPro" id="IPR036291">
    <property type="entry name" value="NAD(P)-bd_dom_sf"/>
</dbReference>
<evidence type="ECO:0000256" key="3">
    <source>
        <dbReference type="ARBA" id="ARBA00023002"/>
    </source>
</evidence>
<dbReference type="PROSITE" id="PS00061">
    <property type="entry name" value="ADH_SHORT"/>
    <property type="match status" value="1"/>
</dbReference>
<dbReference type="GO" id="GO:0016616">
    <property type="term" value="F:oxidoreductase activity, acting on the CH-OH group of donors, NAD or NADP as acceptor"/>
    <property type="evidence" value="ECO:0007669"/>
    <property type="project" value="UniProtKB-ARBA"/>
</dbReference>
<evidence type="ECO:0000313" key="4">
    <source>
        <dbReference type="EMBL" id="RSL41770.1"/>
    </source>
</evidence>
<dbReference type="InterPro" id="IPR002347">
    <property type="entry name" value="SDR_fam"/>
</dbReference>
<dbReference type="Gene3D" id="3.40.50.720">
    <property type="entry name" value="NAD(P)-binding Rossmann-like Domain"/>
    <property type="match status" value="1"/>
</dbReference>
<keyword evidence="2" id="KW-0521">NADP</keyword>
<dbReference type="InterPro" id="IPR020904">
    <property type="entry name" value="Sc_DH/Rdtase_CS"/>
</dbReference>